<feature type="compositionally biased region" description="Polar residues" evidence="1">
    <location>
        <begin position="8"/>
        <end position="27"/>
    </location>
</feature>
<organism evidence="2 3">
    <name type="scientific">Colletotrichum kahawae</name>
    <name type="common">Coffee berry disease fungus</name>
    <dbReference type="NCBI Taxonomy" id="34407"/>
    <lineage>
        <taxon>Eukaryota</taxon>
        <taxon>Fungi</taxon>
        <taxon>Dikarya</taxon>
        <taxon>Ascomycota</taxon>
        <taxon>Pezizomycotina</taxon>
        <taxon>Sordariomycetes</taxon>
        <taxon>Hypocreomycetidae</taxon>
        <taxon>Glomerellales</taxon>
        <taxon>Glomerellaceae</taxon>
        <taxon>Colletotrichum</taxon>
        <taxon>Colletotrichum gloeosporioides species complex</taxon>
    </lineage>
</organism>
<gene>
    <name evidence="2" type="ORF">CKAH01_12861</name>
</gene>
<reference evidence="2" key="1">
    <citation type="submission" date="2023-02" db="EMBL/GenBank/DDBJ databases">
        <title>Colletotrichum kahawae CIFC_Que2 genome sequencing and assembly.</title>
        <authorList>
            <person name="Baroncelli R."/>
        </authorList>
    </citation>
    <scope>NUCLEOTIDE SEQUENCE</scope>
    <source>
        <strain evidence="2">CIFC_Que2</strain>
    </source>
</reference>
<proteinExistence type="predicted"/>
<accession>A0AAD9YQ23</accession>
<sequence>MCRLSGNPLHQQGSGHSQTSPDITSTGGIRPKVPGVGYGRNIDSVERVPICLVSRLSSIGVRGDGQRNSQSCKLIAIAAGVGPLVDTVDSEAPEPSPRPSVRRRLGWARHREWTISQNVCAMVLLGWSSRSWGAHRRGNRGIGEGGGGGGGAGAAARHGMPWLLLFR</sequence>
<protein>
    <submittedName>
        <fullName evidence="2">Uncharacterized protein</fullName>
    </submittedName>
</protein>
<feature type="region of interest" description="Disordered" evidence="1">
    <location>
        <begin position="1"/>
        <end position="36"/>
    </location>
</feature>
<name>A0AAD9YQ23_COLKA</name>
<dbReference type="AlphaFoldDB" id="A0AAD9YQ23"/>
<evidence type="ECO:0000256" key="1">
    <source>
        <dbReference type="SAM" id="MobiDB-lite"/>
    </source>
</evidence>
<dbReference type="Proteomes" id="UP001281614">
    <property type="component" value="Unassembled WGS sequence"/>
</dbReference>
<evidence type="ECO:0000313" key="3">
    <source>
        <dbReference type="Proteomes" id="UP001281614"/>
    </source>
</evidence>
<keyword evidence="3" id="KW-1185">Reference proteome</keyword>
<comment type="caution">
    <text evidence="2">The sequence shown here is derived from an EMBL/GenBank/DDBJ whole genome shotgun (WGS) entry which is preliminary data.</text>
</comment>
<dbReference type="EMBL" id="VYYT01000038">
    <property type="protein sequence ID" value="KAK2775226.1"/>
    <property type="molecule type" value="Genomic_DNA"/>
</dbReference>
<evidence type="ECO:0000313" key="2">
    <source>
        <dbReference type="EMBL" id="KAK2775226.1"/>
    </source>
</evidence>